<feature type="region of interest" description="Disordered" evidence="1">
    <location>
        <begin position="252"/>
        <end position="321"/>
    </location>
</feature>
<feature type="transmembrane region" description="Helical" evidence="2">
    <location>
        <begin position="226"/>
        <end position="250"/>
    </location>
</feature>
<dbReference type="AlphaFoldDB" id="A0A6V8L7F2"/>
<evidence type="ECO:0000256" key="2">
    <source>
        <dbReference type="SAM" id="Phobius"/>
    </source>
</evidence>
<keyword evidence="2" id="KW-0812">Transmembrane</keyword>
<reference evidence="3 4" key="1">
    <citation type="submission" date="2020-03" db="EMBL/GenBank/DDBJ databases">
        <title>Whole genome shotgun sequence of Phytohabitans rumicis NBRC 108638.</title>
        <authorList>
            <person name="Komaki H."/>
            <person name="Tamura T."/>
        </authorList>
    </citation>
    <scope>NUCLEOTIDE SEQUENCE [LARGE SCALE GENOMIC DNA]</scope>
    <source>
        <strain evidence="3 4">NBRC 108638</strain>
    </source>
</reference>
<reference evidence="3 4" key="2">
    <citation type="submission" date="2020-03" db="EMBL/GenBank/DDBJ databases">
        <authorList>
            <person name="Ichikawa N."/>
            <person name="Kimura A."/>
            <person name="Kitahashi Y."/>
            <person name="Uohara A."/>
        </authorList>
    </citation>
    <scope>NUCLEOTIDE SEQUENCE [LARGE SCALE GENOMIC DNA]</scope>
    <source>
        <strain evidence="3 4">NBRC 108638</strain>
    </source>
</reference>
<evidence type="ECO:0000313" key="3">
    <source>
        <dbReference type="EMBL" id="GFJ92194.1"/>
    </source>
</evidence>
<comment type="caution">
    <text evidence="3">The sequence shown here is derived from an EMBL/GenBank/DDBJ whole genome shotgun (WGS) entry which is preliminary data.</text>
</comment>
<dbReference type="EMBL" id="BLPG01000001">
    <property type="protein sequence ID" value="GFJ92194.1"/>
    <property type="molecule type" value="Genomic_DNA"/>
</dbReference>
<evidence type="ECO:0000313" key="4">
    <source>
        <dbReference type="Proteomes" id="UP000482960"/>
    </source>
</evidence>
<keyword evidence="4" id="KW-1185">Reference proteome</keyword>
<name>A0A6V8L7F2_9ACTN</name>
<dbReference type="Proteomes" id="UP000482960">
    <property type="component" value="Unassembled WGS sequence"/>
</dbReference>
<organism evidence="3 4">
    <name type="scientific">Phytohabitans rumicis</name>
    <dbReference type="NCBI Taxonomy" id="1076125"/>
    <lineage>
        <taxon>Bacteria</taxon>
        <taxon>Bacillati</taxon>
        <taxon>Actinomycetota</taxon>
        <taxon>Actinomycetes</taxon>
        <taxon>Micromonosporales</taxon>
        <taxon>Micromonosporaceae</taxon>
    </lineage>
</organism>
<accession>A0A6V8L7F2</accession>
<proteinExistence type="predicted"/>
<feature type="compositionally biased region" description="Low complexity" evidence="1">
    <location>
        <begin position="271"/>
        <end position="280"/>
    </location>
</feature>
<keyword evidence="2" id="KW-0472">Membrane</keyword>
<evidence type="ECO:0000256" key="1">
    <source>
        <dbReference type="SAM" id="MobiDB-lite"/>
    </source>
</evidence>
<feature type="compositionally biased region" description="Polar residues" evidence="1">
    <location>
        <begin position="255"/>
        <end position="270"/>
    </location>
</feature>
<sequence length="402" mass="43235">MVAAGPGRSGWRQRWADRQNEQRRRAFEAAFGAWQRDGDEARRMLTAAQTFAGLPADAVPPYVDLGRAEVAFLVLPGAAIVELPDQPALPAPGYTGFSAYPQPAGPPFAGPRIDAGTAVVTNRRVVLYGNRRREWLYAKLVGFAHLPDNRTTLMRVSNRVRASGLCVEPATAASFRFNLSLALAESTNDRAGFVAHLEQQISEHQRYRPQPPPVAMEQQAPMTARLGPGVLVAAAVTAILLLCGIAVALAPPSPQTSDTPQADSTTTTGRVSSALPTSTPAAPPTSPPPVTAPTTPPRQPPRLCRPARPQPSRPEAHPFLPYAQGCQPVRAPSNPYGYNYCSRGSRITDPKPDICSYFDCIDNFWNGKGYMIECDDGMVSMSGGRQGSCSYHGGNNRTVYDG</sequence>
<feature type="compositionally biased region" description="Pro residues" evidence="1">
    <location>
        <begin position="281"/>
        <end position="300"/>
    </location>
</feature>
<keyword evidence="2" id="KW-1133">Transmembrane helix</keyword>
<dbReference type="RefSeq" id="WP_173079141.1">
    <property type="nucleotide sequence ID" value="NZ_BLPG01000001.1"/>
</dbReference>
<protein>
    <submittedName>
        <fullName evidence="3">Uncharacterized protein</fullName>
    </submittedName>
</protein>
<gene>
    <name evidence="3" type="ORF">Prum_058360</name>
</gene>